<keyword evidence="8" id="KW-1185">Reference proteome</keyword>
<dbReference type="Proteomes" id="UP001642464">
    <property type="component" value="Unassembled WGS sequence"/>
</dbReference>
<feature type="transmembrane region" description="Helical" evidence="5">
    <location>
        <begin position="141"/>
        <end position="166"/>
    </location>
</feature>
<dbReference type="PANTHER" id="PTHR13531">
    <property type="entry name" value="GEO07735P1-RELATED-RELATED"/>
    <property type="match status" value="1"/>
</dbReference>
<evidence type="ECO:0000256" key="3">
    <source>
        <dbReference type="ARBA" id="ARBA00022989"/>
    </source>
</evidence>
<dbReference type="PANTHER" id="PTHR13531:SF0">
    <property type="entry name" value="GEO07735P1-RELATED"/>
    <property type="match status" value="1"/>
</dbReference>
<feature type="transmembrane region" description="Helical" evidence="5">
    <location>
        <begin position="110"/>
        <end position="129"/>
    </location>
</feature>
<keyword evidence="3 5" id="KW-1133">Transmembrane helix</keyword>
<accession>A0ABP0RCN0</accession>
<gene>
    <name evidence="6" type="ORF">SCF082_LOCUS46063</name>
    <name evidence="7" type="ORF">SCF082_LOCUS46092</name>
</gene>
<protein>
    <submittedName>
        <fullName evidence="7">Uncharacterized protein</fullName>
    </submittedName>
</protein>
<evidence type="ECO:0000256" key="1">
    <source>
        <dbReference type="ARBA" id="ARBA00004141"/>
    </source>
</evidence>
<organism evidence="7 8">
    <name type="scientific">Durusdinium trenchii</name>
    <dbReference type="NCBI Taxonomy" id="1381693"/>
    <lineage>
        <taxon>Eukaryota</taxon>
        <taxon>Sar</taxon>
        <taxon>Alveolata</taxon>
        <taxon>Dinophyceae</taxon>
        <taxon>Suessiales</taxon>
        <taxon>Symbiodiniaceae</taxon>
        <taxon>Durusdinium</taxon>
    </lineage>
</organism>
<comment type="caution">
    <text evidence="7">The sequence shown here is derived from an EMBL/GenBank/DDBJ whole genome shotgun (WGS) entry which is preliminary data.</text>
</comment>
<proteinExistence type="predicted"/>
<reference evidence="7 8" key="1">
    <citation type="submission" date="2024-02" db="EMBL/GenBank/DDBJ databases">
        <authorList>
            <person name="Chen Y."/>
            <person name="Shah S."/>
            <person name="Dougan E. K."/>
            <person name="Thang M."/>
            <person name="Chan C."/>
        </authorList>
    </citation>
    <scope>NUCLEOTIDE SEQUENCE [LARGE SCALE GENOMIC DNA]</scope>
</reference>
<name>A0ABP0RCN0_9DINO</name>
<dbReference type="EMBL" id="CAXAMM010041262">
    <property type="protein sequence ID" value="CAK9098339.1"/>
    <property type="molecule type" value="Genomic_DNA"/>
</dbReference>
<evidence type="ECO:0000313" key="7">
    <source>
        <dbReference type="EMBL" id="CAK9098339.1"/>
    </source>
</evidence>
<evidence type="ECO:0000313" key="8">
    <source>
        <dbReference type="Proteomes" id="UP001642464"/>
    </source>
</evidence>
<keyword evidence="2 5" id="KW-0812">Transmembrane</keyword>
<evidence type="ECO:0000256" key="2">
    <source>
        <dbReference type="ARBA" id="ARBA00022692"/>
    </source>
</evidence>
<dbReference type="EMBL" id="CAXAMM010041251">
    <property type="protein sequence ID" value="CAK9098276.1"/>
    <property type="molecule type" value="Genomic_DNA"/>
</dbReference>
<feature type="transmembrane region" description="Helical" evidence="5">
    <location>
        <begin position="83"/>
        <end position="104"/>
    </location>
</feature>
<evidence type="ECO:0000256" key="5">
    <source>
        <dbReference type="SAM" id="Phobius"/>
    </source>
</evidence>
<sequence>MENLAGPSFPRSSLRFQVILYFDNWLTPILAIAVLVLLLVKPYFHRYPPGVALGEFILMLLHLPLQALRSWCGTAGNKRESAILMAIFLALSVWTVLVCGYFLLLQNCAIYLESILASGALILAILEVLEGGLVGSLFCDGFWEFGMVFLGFAASASSVALLVNFWPENMLLW</sequence>
<dbReference type="Pfam" id="PF09799">
    <property type="entry name" value="Transmemb_17"/>
    <property type="match status" value="1"/>
</dbReference>
<comment type="subcellular location">
    <subcellularLocation>
        <location evidence="1">Membrane</location>
        <topology evidence="1">Multi-pass membrane protein</topology>
    </subcellularLocation>
</comment>
<evidence type="ECO:0000313" key="6">
    <source>
        <dbReference type="EMBL" id="CAK9098276.1"/>
    </source>
</evidence>
<dbReference type="InterPro" id="IPR019184">
    <property type="entry name" value="Uncharacterised_TM-17"/>
</dbReference>
<feature type="transmembrane region" description="Helical" evidence="5">
    <location>
        <begin position="52"/>
        <end position="71"/>
    </location>
</feature>
<evidence type="ECO:0000256" key="4">
    <source>
        <dbReference type="ARBA" id="ARBA00023136"/>
    </source>
</evidence>
<feature type="transmembrane region" description="Helical" evidence="5">
    <location>
        <begin position="18"/>
        <end position="40"/>
    </location>
</feature>
<keyword evidence="4 5" id="KW-0472">Membrane</keyword>